<evidence type="ECO:0000313" key="2">
    <source>
        <dbReference type="EMBL" id="BFO18300.1"/>
    </source>
</evidence>
<dbReference type="AlphaFoldDB" id="A0AAT9HLH5"/>
<reference evidence="2" key="1">
    <citation type="submission" date="2024-06" db="EMBL/GenBank/DDBJ databases">
        <authorList>
            <consortium name="consrtm"/>
            <person name="Uemura M."/>
            <person name="Terahara T."/>
        </authorList>
    </citation>
    <scope>NUCLEOTIDE SEQUENCE</scope>
    <source>
        <strain evidence="2">KM77-8</strain>
    </source>
</reference>
<feature type="region of interest" description="Disordered" evidence="1">
    <location>
        <begin position="153"/>
        <end position="201"/>
    </location>
</feature>
<reference evidence="2" key="2">
    <citation type="submission" date="2024-07" db="EMBL/GenBank/DDBJ databases">
        <title>Streptomyces haneummycinica sp. nov., a new antibiotic-producing actinobacterium isolated from marine sediment.</title>
        <authorList>
            <person name="Uemura M."/>
            <person name="Hamada M."/>
            <person name="Hirano S."/>
            <person name="Kobayashi K."/>
            <person name="Ohshiro T."/>
            <person name="Kobayashi T."/>
            <person name="Terahara T."/>
        </authorList>
    </citation>
    <scope>NUCLEOTIDE SEQUENCE</scope>
    <source>
        <strain evidence="2">KM77-8</strain>
    </source>
</reference>
<sequence>MQADESAEYGEVRQLVPGGQVLDLGAGPVPCRREPGAGEGLQENPVEGESQQGGIGQVPCQLLGLTRRLLRVLQLGPGQIGAAALDGDRGQEAGAQVGGAVWAKPGERALGSRDDGAGLLGVVGTAPEGGHVVGADDPGGQGEVPVRSAAWMAARRSRRERTRASPPASARVRARSTVVRGPSRTPGPVHAVRAASGARSR</sequence>
<proteinExistence type="predicted"/>
<organism evidence="2">
    <name type="scientific">Streptomyces haneummycinicus</name>
    <dbReference type="NCBI Taxonomy" id="3074435"/>
    <lineage>
        <taxon>Bacteria</taxon>
        <taxon>Bacillati</taxon>
        <taxon>Actinomycetota</taxon>
        <taxon>Actinomycetes</taxon>
        <taxon>Kitasatosporales</taxon>
        <taxon>Streptomycetaceae</taxon>
        <taxon>Streptomyces</taxon>
    </lineage>
</organism>
<protein>
    <submittedName>
        <fullName evidence="2">Uncharacterized protein</fullName>
    </submittedName>
</protein>
<name>A0AAT9HLH5_9ACTN</name>
<feature type="compositionally biased region" description="Low complexity" evidence="1">
    <location>
        <begin position="164"/>
        <end position="180"/>
    </location>
</feature>
<dbReference type="EMBL" id="AP035768">
    <property type="protein sequence ID" value="BFO18300.1"/>
    <property type="molecule type" value="Genomic_DNA"/>
</dbReference>
<accession>A0AAT9HLH5</accession>
<feature type="region of interest" description="Disordered" evidence="1">
    <location>
        <begin position="20"/>
        <end position="53"/>
    </location>
</feature>
<gene>
    <name evidence="2" type="ORF">SHKM778_46880</name>
</gene>
<evidence type="ECO:0000256" key="1">
    <source>
        <dbReference type="SAM" id="MobiDB-lite"/>
    </source>
</evidence>